<accession>A0ABQ1VA40</accession>
<gene>
    <name evidence="1" type="ORF">GCM10007298_43560</name>
</gene>
<dbReference type="EMBL" id="BMCS01000003">
    <property type="protein sequence ID" value="GGF43174.1"/>
    <property type="molecule type" value="Genomic_DNA"/>
</dbReference>
<comment type="caution">
    <text evidence="1">The sequence shown here is derived from an EMBL/GenBank/DDBJ whole genome shotgun (WGS) entry which is preliminary data.</text>
</comment>
<reference evidence="2" key="1">
    <citation type="journal article" date="2019" name="Int. J. Syst. Evol. Microbiol.">
        <title>The Global Catalogue of Microorganisms (GCM) 10K type strain sequencing project: providing services to taxonomists for standard genome sequencing and annotation.</title>
        <authorList>
            <consortium name="The Broad Institute Genomics Platform"/>
            <consortium name="The Broad Institute Genome Sequencing Center for Infectious Disease"/>
            <person name="Wu L."/>
            <person name="Ma J."/>
        </authorList>
    </citation>
    <scope>NUCLEOTIDE SEQUENCE [LARGE SCALE GENOMIC DNA]</scope>
    <source>
        <strain evidence="2">CCM 7855</strain>
    </source>
</reference>
<protein>
    <submittedName>
        <fullName evidence="1">Uncharacterized protein</fullName>
    </submittedName>
</protein>
<proteinExistence type="predicted"/>
<name>A0ABQ1VA40_9NOCA</name>
<evidence type="ECO:0000313" key="1">
    <source>
        <dbReference type="EMBL" id="GGF43174.1"/>
    </source>
</evidence>
<sequence length="128" mass="14188">MTVHLGTLTVMSAIPEHWIPHRREDGEVIGWIDLETAAPDLIPIDRLGRPRVAVSESPLAEEVLEEIGLRFLLNWFDHHGRRVRIRQISDDGVVVTTAVSDAIGDVGDEFTLDFPPGAELTEIGSSDR</sequence>
<keyword evidence="2" id="KW-1185">Reference proteome</keyword>
<evidence type="ECO:0000313" key="2">
    <source>
        <dbReference type="Proteomes" id="UP000632454"/>
    </source>
</evidence>
<organism evidence="1 2">
    <name type="scientific">Williamsia phyllosphaerae</name>
    <dbReference type="NCBI Taxonomy" id="885042"/>
    <lineage>
        <taxon>Bacteria</taxon>
        <taxon>Bacillati</taxon>
        <taxon>Actinomycetota</taxon>
        <taxon>Actinomycetes</taxon>
        <taxon>Mycobacteriales</taxon>
        <taxon>Nocardiaceae</taxon>
        <taxon>Williamsia</taxon>
    </lineage>
</organism>
<dbReference type="Proteomes" id="UP000632454">
    <property type="component" value="Unassembled WGS sequence"/>
</dbReference>